<evidence type="ECO:0000313" key="3">
    <source>
        <dbReference type="Proteomes" id="UP000036403"/>
    </source>
</evidence>
<evidence type="ECO:0000313" key="2">
    <source>
        <dbReference type="EMBL" id="KMQ88814.1"/>
    </source>
</evidence>
<protein>
    <submittedName>
        <fullName evidence="2">Zinc finger bed domain-containing protein 4-like protein</fullName>
    </submittedName>
</protein>
<feature type="region of interest" description="Disordered" evidence="1">
    <location>
        <begin position="1"/>
        <end position="44"/>
    </location>
</feature>
<feature type="compositionally biased region" description="Basic and acidic residues" evidence="1">
    <location>
        <begin position="1"/>
        <end position="16"/>
    </location>
</feature>
<proteinExistence type="predicted"/>
<dbReference type="InterPro" id="IPR012337">
    <property type="entry name" value="RNaseH-like_sf"/>
</dbReference>
<dbReference type="SUPFAM" id="SSF53098">
    <property type="entry name" value="Ribonuclease H-like"/>
    <property type="match status" value="1"/>
</dbReference>
<dbReference type="AlphaFoldDB" id="A0A0J7KEW0"/>
<keyword evidence="3" id="KW-1185">Reference proteome</keyword>
<evidence type="ECO:0000256" key="1">
    <source>
        <dbReference type="SAM" id="MobiDB-lite"/>
    </source>
</evidence>
<dbReference type="EMBL" id="LBMM01008514">
    <property type="protein sequence ID" value="KMQ88814.1"/>
    <property type="molecule type" value="Genomic_DNA"/>
</dbReference>
<accession>A0A0J7KEW0</accession>
<sequence length="206" mass="22952">MSTKDAENTIKEDELNKGTLPNISYPTLKTPERMPLMDNSSDSNIDEPVTCQRDTDTECQSELPATTSHSCRGSKFKDRRQSHTANYVRETLASVLESFGIDVASIAAVVTDSANMTKAITDRFGPAKHLPCIAHTLTHLVPDAMKLIPHIDEIIARVKSIVTVTKRSVVASDELKRLQKRDGKTDSTELKFEQELCQRVRIQLIT</sequence>
<reference evidence="2 3" key="1">
    <citation type="submission" date="2015-04" db="EMBL/GenBank/DDBJ databases">
        <title>Lasius niger genome sequencing.</title>
        <authorList>
            <person name="Konorov E.A."/>
            <person name="Nikitin M.A."/>
            <person name="Kirill M.V."/>
            <person name="Chang P."/>
        </authorList>
    </citation>
    <scope>NUCLEOTIDE SEQUENCE [LARGE SCALE GENOMIC DNA]</scope>
    <source>
        <tissue evidence="2">Whole</tissue>
    </source>
</reference>
<name>A0A0J7KEW0_LASNI</name>
<gene>
    <name evidence="2" type="ORF">RF55_11639</name>
</gene>
<comment type="caution">
    <text evidence="2">The sequence shown here is derived from an EMBL/GenBank/DDBJ whole genome shotgun (WGS) entry which is preliminary data.</text>
</comment>
<dbReference type="PaxDb" id="67767-A0A0J7KEW0"/>
<dbReference type="Proteomes" id="UP000036403">
    <property type="component" value="Unassembled WGS sequence"/>
</dbReference>
<dbReference type="OrthoDB" id="6625832at2759"/>
<organism evidence="2 3">
    <name type="scientific">Lasius niger</name>
    <name type="common">Black garden ant</name>
    <dbReference type="NCBI Taxonomy" id="67767"/>
    <lineage>
        <taxon>Eukaryota</taxon>
        <taxon>Metazoa</taxon>
        <taxon>Ecdysozoa</taxon>
        <taxon>Arthropoda</taxon>
        <taxon>Hexapoda</taxon>
        <taxon>Insecta</taxon>
        <taxon>Pterygota</taxon>
        <taxon>Neoptera</taxon>
        <taxon>Endopterygota</taxon>
        <taxon>Hymenoptera</taxon>
        <taxon>Apocrita</taxon>
        <taxon>Aculeata</taxon>
        <taxon>Formicoidea</taxon>
        <taxon>Formicidae</taxon>
        <taxon>Formicinae</taxon>
        <taxon>Lasius</taxon>
        <taxon>Lasius</taxon>
    </lineage>
</organism>